<feature type="transmembrane region" description="Helical" evidence="1">
    <location>
        <begin position="39"/>
        <end position="60"/>
    </location>
</feature>
<feature type="transmembrane region" description="Helical" evidence="1">
    <location>
        <begin position="6"/>
        <end position="27"/>
    </location>
</feature>
<accession>A0A0A2G4T8</accession>
<sequence>MALSTFLSQLLLDVALAIPIAVVPFLLLRYLRRRYRVRVLYLALLLLVVLAILMIVFFFVGENYALLSANALSGGYLLNELNRGKWKRV</sequence>
<evidence type="ECO:0000256" key="1">
    <source>
        <dbReference type="SAM" id="Phobius"/>
    </source>
</evidence>
<evidence type="ECO:0000313" key="3">
    <source>
        <dbReference type="Proteomes" id="UP000030134"/>
    </source>
</evidence>
<dbReference type="RefSeq" id="WP_036883902.1">
    <property type="nucleotide sequence ID" value="NZ_JQZW01000008.1"/>
</dbReference>
<dbReference type="EMBL" id="JQZW01000008">
    <property type="protein sequence ID" value="KGN98298.1"/>
    <property type="molecule type" value="Genomic_DNA"/>
</dbReference>
<dbReference type="AlphaFoldDB" id="A0A0A2G4T8"/>
<name>A0A0A2G4T8_9PORP</name>
<organism evidence="2 3">
    <name type="scientific">Porphyromonas gingivicanis</name>
    <dbReference type="NCBI Taxonomy" id="266762"/>
    <lineage>
        <taxon>Bacteria</taxon>
        <taxon>Pseudomonadati</taxon>
        <taxon>Bacteroidota</taxon>
        <taxon>Bacteroidia</taxon>
        <taxon>Bacteroidales</taxon>
        <taxon>Porphyromonadaceae</taxon>
        <taxon>Porphyromonas</taxon>
    </lineage>
</organism>
<evidence type="ECO:0000313" key="2">
    <source>
        <dbReference type="EMBL" id="KGN98298.1"/>
    </source>
</evidence>
<protein>
    <submittedName>
        <fullName evidence="2">Uncharacterized protein</fullName>
    </submittedName>
</protein>
<gene>
    <name evidence="2" type="ORF">HQ36_05230</name>
</gene>
<proteinExistence type="predicted"/>
<keyword evidence="1" id="KW-0472">Membrane</keyword>
<comment type="caution">
    <text evidence="2">The sequence shown here is derived from an EMBL/GenBank/DDBJ whole genome shotgun (WGS) entry which is preliminary data.</text>
</comment>
<keyword evidence="1" id="KW-1133">Transmembrane helix</keyword>
<dbReference type="Proteomes" id="UP000030134">
    <property type="component" value="Unassembled WGS sequence"/>
</dbReference>
<reference evidence="2 3" key="1">
    <citation type="submission" date="2014-08" db="EMBL/GenBank/DDBJ databases">
        <title>Porphyromonas gingivicanis strain:COT-022_OH1391 Genome sequencing.</title>
        <authorList>
            <person name="Wallis C."/>
            <person name="Deusch O."/>
            <person name="O'Flynn C."/>
            <person name="Davis I."/>
            <person name="Jospin G."/>
            <person name="Darling A.E."/>
            <person name="Coil D.A."/>
            <person name="Alexiev A."/>
            <person name="Horsfall A."/>
            <person name="Kirkwood N."/>
            <person name="Harris S."/>
            <person name="Eisen J.A."/>
        </authorList>
    </citation>
    <scope>NUCLEOTIDE SEQUENCE [LARGE SCALE GENOMIC DNA]</scope>
    <source>
        <strain evidence="3">COT-022 OH1391</strain>
    </source>
</reference>
<keyword evidence="1" id="KW-0812">Transmembrane</keyword>
<keyword evidence="3" id="KW-1185">Reference proteome</keyword>